<dbReference type="AlphaFoldDB" id="A0A7C3MH38"/>
<keyword evidence="5 8" id="KW-0547">Nucleotide-binding</keyword>
<evidence type="ECO:0000259" key="11">
    <source>
        <dbReference type="PROSITE" id="PS51712"/>
    </source>
</evidence>
<comment type="caution">
    <text evidence="12">The sequence shown here is derived from an EMBL/GenBank/DDBJ whole genome shotgun (WGS) entry which is preliminary data.</text>
</comment>
<feature type="domain" description="EngA-type G" evidence="11">
    <location>
        <begin position="177"/>
        <end position="351"/>
    </location>
</feature>
<name>A0A7C3MH38_DICTH</name>
<dbReference type="PIRSF" id="PIRSF006485">
    <property type="entry name" value="GTP-binding_EngA"/>
    <property type="match status" value="1"/>
</dbReference>
<dbReference type="PRINTS" id="PR00326">
    <property type="entry name" value="GTP1OBG"/>
</dbReference>
<accession>A0A7C3MH38</accession>
<feature type="binding site" evidence="8">
    <location>
        <begin position="295"/>
        <end position="298"/>
    </location>
    <ligand>
        <name>GTP</name>
        <dbReference type="ChEBI" id="CHEBI:37565"/>
        <label>2</label>
    </ligand>
</feature>
<dbReference type="InterPro" id="IPR027417">
    <property type="entry name" value="P-loop_NTPase"/>
</dbReference>
<evidence type="ECO:0000256" key="7">
    <source>
        <dbReference type="ARBA" id="ARBA00032345"/>
    </source>
</evidence>
<feature type="binding site" evidence="8">
    <location>
        <begin position="120"/>
        <end position="123"/>
    </location>
    <ligand>
        <name>GTP</name>
        <dbReference type="ChEBI" id="CHEBI:37565"/>
        <label>1</label>
    </ligand>
</feature>
<keyword evidence="3 8" id="KW-0690">Ribosome biogenesis</keyword>
<dbReference type="PANTHER" id="PTHR43834:SF6">
    <property type="entry name" value="GTPASE DER"/>
    <property type="match status" value="1"/>
</dbReference>
<comment type="subunit">
    <text evidence="8">Associates with the 50S ribosomal subunit.</text>
</comment>
<protein>
    <recommendedName>
        <fullName evidence="2 8">GTPase Der</fullName>
    </recommendedName>
    <alternativeName>
        <fullName evidence="7 8">GTP-binding protein EngA</fullName>
    </alternativeName>
</protein>
<feature type="binding site" evidence="8">
    <location>
        <begin position="59"/>
        <end position="63"/>
    </location>
    <ligand>
        <name>GTP</name>
        <dbReference type="ChEBI" id="CHEBI:37565"/>
        <label>1</label>
    </ligand>
</feature>
<dbReference type="CDD" id="cd01895">
    <property type="entry name" value="EngA2"/>
    <property type="match status" value="1"/>
</dbReference>
<dbReference type="PROSITE" id="PS51712">
    <property type="entry name" value="G_ENGA"/>
    <property type="match status" value="2"/>
</dbReference>
<gene>
    <name evidence="8" type="primary">der</name>
    <name evidence="12" type="ORF">ENW00_01965</name>
</gene>
<evidence type="ECO:0000256" key="10">
    <source>
        <dbReference type="RuleBase" id="RU004481"/>
    </source>
</evidence>
<dbReference type="SUPFAM" id="SSF52540">
    <property type="entry name" value="P-loop containing nucleoside triphosphate hydrolases"/>
    <property type="match status" value="2"/>
</dbReference>
<dbReference type="GO" id="GO:0042254">
    <property type="term" value="P:ribosome biogenesis"/>
    <property type="evidence" value="ECO:0007669"/>
    <property type="project" value="UniProtKB-KW"/>
</dbReference>
<dbReference type="CDD" id="cd01894">
    <property type="entry name" value="EngA1"/>
    <property type="match status" value="1"/>
</dbReference>
<dbReference type="Pfam" id="PF14714">
    <property type="entry name" value="KH_dom-like"/>
    <property type="match status" value="1"/>
</dbReference>
<evidence type="ECO:0000256" key="5">
    <source>
        <dbReference type="ARBA" id="ARBA00022741"/>
    </source>
</evidence>
<evidence type="ECO:0000313" key="12">
    <source>
        <dbReference type="EMBL" id="HFX12910.1"/>
    </source>
</evidence>
<dbReference type="Gene3D" id="3.30.300.20">
    <property type="match status" value="1"/>
</dbReference>
<evidence type="ECO:0000256" key="8">
    <source>
        <dbReference type="HAMAP-Rule" id="MF_00195"/>
    </source>
</evidence>
<feature type="binding site" evidence="8">
    <location>
        <begin position="230"/>
        <end position="234"/>
    </location>
    <ligand>
        <name>GTP</name>
        <dbReference type="ChEBI" id="CHEBI:37565"/>
        <label>2</label>
    </ligand>
</feature>
<dbReference type="GO" id="GO:0005525">
    <property type="term" value="F:GTP binding"/>
    <property type="evidence" value="ECO:0007669"/>
    <property type="project" value="UniProtKB-UniRule"/>
</dbReference>
<evidence type="ECO:0000256" key="6">
    <source>
        <dbReference type="ARBA" id="ARBA00023134"/>
    </source>
</evidence>
<keyword evidence="6 8" id="KW-0342">GTP-binding</keyword>
<dbReference type="InterPro" id="IPR031166">
    <property type="entry name" value="G_ENGA"/>
</dbReference>
<evidence type="ECO:0000256" key="4">
    <source>
        <dbReference type="ARBA" id="ARBA00022737"/>
    </source>
</evidence>
<feature type="binding site" evidence="8">
    <location>
        <begin position="12"/>
        <end position="19"/>
    </location>
    <ligand>
        <name>GTP</name>
        <dbReference type="ChEBI" id="CHEBI:37565"/>
        <label>1</label>
    </ligand>
</feature>
<dbReference type="InterPro" id="IPR016484">
    <property type="entry name" value="GTPase_Der"/>
</dbReference>
<organism evidence="12">
    <name type="scientific">Dictyoglomus thermophilum</name>
    <dbReference type="NCBI Taxonomy" id="14"/>
    <lineage>
        <taxon>Bacteria</taxon>
        <taxon>Pseudomonadati</taxon>
        <taxon>Dictyoglomota</taxon>
        <taxon>Dictyoglomia</taxon>
        <taxon>Dictyoglomales</taxon>
        <taxon>Dictyoglomaceae</taxon>
        <taxon>Dictyoglomus</taxon>
    </lineage>
</organism>
<dbReference type="HAMAP" id="MF_00195">
    <property type="entry name" value="GTPase_Der"/>
    <property type="match status" value="1"/>
</dbReference>
<dbReference type="InterPro" id="IPR032859">
    <property type="entry name" value="KH_dom-like"/>
</dbReference>
<dbReference type="EMBL" id="DTIN01000009">
    <property type="protein sequence ID" value="HFX12910.1"/>
    <property type="molecule type" value="Genomic_DNA"/>
</dbReference>
<proteinExistence type="inferred from homology"/>
<dbReference type="InterPro" id="IPR015946">
    <property type="entry name" value="KH_dom-like_a/b"/>
</dbReference>
<evidence type="ECO:0000256" key="3">
    <source>
        <dbReference type="ARBA" id="ARBA00022517"/>
    </source>
</evidence>
<evidence type="ECO:0000256" key="2">
    <source>
        <dbReference type="ARBA" id="ARBA00020953"/>
    </source>
</evidence>
<dbReference type="NCBIfam" id="TIGR00231">
    <property type="entry name" value="small_GTP"/>
    <property type="match status" value="2"/>
</dbReference>
<comment type="function">
    <text evidence="8 10">GTPase that plays an essential role in the late steps of ribosome biogenesis.</text>
</comment>
<dbReference type="NCBIfam" id="TIGR03594">
    <property type="entry name" value="GTPase_EngA"/>
    <property type="match status" value="1"/>
</dbReference>
<feature type="domain" description="EngA-type G" evidence="11">
    <location>
        <begin position="6"/>
        <end position="169"/>
    </location>
</feature>
<dbReference type="GO" id="GO:0043022">
    <property type="term" value="F:ribosome binding"/>
    <property type="evidence" value="ECO:0007669"/>
    <property type="project" value="TreeGrafter"/>
</dbReference>
<evidence type="ECO:0000256" key="1">
    <source>
        <dbReference type="ARBA" id="ARBA00008279"/>
    </source>
</evidence>
<feature type="binding site" evidence="8">
    <location>
        <begin position="183"/>
        <end position="190"/>
    </location>
    <ligand>
        <name>GTP</name>
        <dbReference type="ChEBI" id="CHEBI:37565"/>
        <label>2</label>
    </ligand>
</feature>
<dbReference type="InterPro" id="IPR006073">
    <property type="entry name" value="GTP-bd"/>
</dbReference>
<dbReference type="InterPro" id="IPR005225">
    <property type="entry name" value="Small_GTP-bd"/>
</dbReference>
<dbReference type="Gene3D" id="3.40.50.300">
    <property type="entry name" value="P-loop containing nucleotide triphosphate hydrolases"/>
    <property type="match status" value="2"/>
</dbReference>
<reference evidence="12" key="1">
    <citation type="journal article" date="2020" name="mSystems">
        <title>Genome- and Community-Level Interaction Insights into Carbon Utilization and Element Cycling Functions of Hydrothermarchaeota in Hydrothermal Sediment.</title>
        <authorList>
            <person name="Zhou Z."/>
            <person name="Liu Y."/>
            <person name="Xu W."/>
            <person name="Pan J."/>
            <person name="Luo Z.H."/>
            <person name="Li M."/>
        </authorList>
    </citation>
    <scope>NUCLEOTIDE SEQUENCE [LARGE SCALE GENOMIC DNA]</scope>
    <source>
        <strain evidence="12">SpSt-81</strain>
    </source>
</reference>
<dbReference type="PANTHER" id="PTHR43834">
    <property type="entry name" value="GTPASE DER"/>
    <property type="match status" value="1"/>
</dbReference>
<keyword evidence="4 10" id="KW-0677">Repeat</keyword>
<evidence type="ECO:0000256" key="9">
    <source>
        <dbReference type="PROSITE-ProRule" id="PRU01049"/>
    </source>
</evidence>
<dbReference type="Pfam" id="PF01926">
    <property type="entry name" value="MMR_HSR1"/>
    <property type="match status" value="2"/>
</dbReference>
<sequence>MEVGIPVVSIVGRPNVGKSVLFNRIAGEEKAIVADEPGVTRDPLVHLCEYKGKFFYLIDSAGYGLNDDLSELVKEKIYEVIEISDLILFVVDGRSELTSLDFEFAEILRKSGKKIILVVNKMEGRIDSEIYLSPFTVLGLGEPFPISAIHKQNLTELIEKILSLIPNVEVGKEEQLIKFAFVGRPNSGKSSLVNTLIGKYRNIVSEIPGTTRDTVDIIWEFNGKKYMILDTPGLRRPSRIEEELEELSVRKALNTIKRLDVAIMVVDLSIGIRDQEKRILHYIEDKGKSCLIVFNKTDLFPSLKERREFEKIVPSLLSPFDYFPFIFTSALTGYNVKKIIPWVDKLYGLSHMRIPTSQINMAIQEALSRVSFSKKGKSLKIYYATQVETSPPRIVFFVNEPEIMNKNVQKYFEKYIRNYFSWTGTPIKIEVRKRE</sequence>
<comment type="similarity">
    <text evidence="1 8 9 10">Belongs to the TRAFAC class TrmE-Era-EngA-EngB-Septin-like GTPase superfamily. EngA (Der) GTPase family.</text>
</comment>